<reference evidence="2 3" key="1">
    <citation type="submission" date="2023-10" db="EMBL/GenBank/DDBJ databases">
        <title>Draft genome sequence of Xylaria bambusicola isolate GMP-LS, the root and basal stem rot pathogen of sugarcane in Indonesia.</title>
        <authorList>
            <person name="Selvaraj P."/>
            <person name="Muralishankar V."/>
            <person name="Muruganantham S."/>
            <person name="Sp S."/>
            <person name="Haryani S."/>
            <person name="Lau K.J.X."/>
            <person name="Naqvi N.I."/>
        </authorList>
    </citation>
    <scope>NUCLEOTIDE SEQUENCE [LARGE SCALE GENOMIC DNA]</scope>
    <source>
        <strain evidence="2">GMP-LS</strain>
    </source>
</reference>
<gene>
    <name evidence="2" type="ORF">RRF57_011354</name>
</gene>
<comment type="caution">
    <text evidence="2">The sequence shown here is derived from an EMBL/GenBank/DDBJ whole genome shotgun (WGS) entry which is preliminary data.</text>
</comment>
<dbReference type="Proteomes" id="UP001305414">
    <property type="component" value="Unassembled WGS sequence"/>
</dbReference>
<dbReference type="InterPro" id="IPR003615">
    <property type="entry name" value="HNH_nuc"/>
</dbReference>
<evidence type="ECO:0000313" key="2">
    <source>
        <dbReference type="EMBL" id="KAK5635642.1"/>
    </source>
</evidence>
<evidence type="ECO:0000313" key="3">
    <source>
        <dbReference type="Proteomes" id="UP001305414"/>
    </source>
</evidence>
<dbReference type="Pfam" id="PF13391">
    <property type="entry name" value="HNH_2"/>
    <property type="match status" value="1"/>
</dbReference>
<name>A0AAN7Z9Q2_9PEZI</name>
<feature type="domain" description="HNH nuclease" evidence="1">
    <location>
        <begin position="197"/>
        <end position="288"/>
    </location>
</feature>
<accession>A0AAN7Z9Q2</accession>
<keyword evidence="3" id="KW-1185">Reference proteome</keyword>
<protein>
    <recommendedName>
        <fullName evidence="1">HNH nuclease domain-containing protein</fullName>
    </recommendedName>
</protein>
<dbReference type="AlphaFoldDB" id="A0AAN7Z9Q2"/>
<dbReference type="EMBL" id="JAWHQM010000056">
    <property type="protein sequence ID" value="KAK5635642.1"/>
    <property type="molecule type" value="Genomic_DNA"/>
</dbReference>
<sequence>MTSPALLHRHQSSLEGVINFSAATPLSDGQRASARQRFYCITDHFGAHNGNQDTQYSAPRLVRLTYEHALSEPSRDNFLRAFFQAMVLSIEGPGAEAEAEAGDYEDLRSPFFAFADYLLDNFFLPLKASTRRTPQPSPAFHSAIERVQAGGVQDFTGTPDRVSALRGACLIRDRHRCVITRSFDMAEATNRMRIARSDSALDDDGTLLQEHDSFGVLEVAHILPHSLMKTDVGSELSPSKQAALAILNMLDDGVVHLIEGTAIDRPRNALTLTHGMHLLFGDFLVFFEPVCHTNPHTYRIGSFLPEIIQRNQSLPVTRTLYLSHNQTIDPPSPRLLALHRAIAYILHLSAAGEYIDKLLRDMDGQGILADGSTELDRLVRLGLRGWSGNEVC</sequence>
<organism evidence="2 3">
    <name type="scientific">Xylaria bambusicola</name>
    <dbReference type="NCBI Taxonomy" id="326684"/>
    <lineage>
        <taxon>Eukaryota</taxon>
        <taxon>Fungi</taxon>
        <taxon>Dikarya</taxon>
        <taxon>Ascomycota</taxon>
        <taxon>Pezizomycotina</taxon>
        <taxon>Sordariomycetes</taxon>
        <taxon>Xylariomycetidae</taxon>
        <taxon>Xylariales</taxon>
        <taxon>Xylariaceae</taxon>
        <taxon>Xylaria</taxon>
    </lineage>
</organism>
<evidence type="ECO:0000259" key="1">
    <source>
        <dbReference type="Pfam" id="PF13391"/>
    </source>
</evidence>
<proteinExistence type="predicted"/>